<evidence type="ECO:0000259" key="2">
    <source>
        <dbReference type="Pfam" id="PF01755"/>
    </source>
</evidence>
<evidence type="ECO:0000313" key="3">
    <source>
        <dbReference type="EMBL" id="KAJ1724119.1"/>
    </source>
</evidence>
<evidence type="ECO:0000313" key="4">
    <source>
        <dbReference type="Proteomes" id="UP001149813"/>
    </source>
</evidence>
<organism evidence="3 4">
    <name type="scientific">Coemansia erecta</name>
    <dbReference type="NCBI Taxonomy" id="147472"/>
    <lineage>
        <taxon>Eukaryota</taxon>
        <taxon>Fungi</taxon>
        <taxon>Fungi incertae sedis</taxon>
        <taxon>Zoopagomycota</taxon>
        <taxon>Kickxellomycotina</taxon>
        <taxon>Kickxellomycetes</taxon>
        <taxon>Kickxellales</taxon>
        <taxon>Kickxellaceae</taxon>
        <taxon>Coemansia</taxon>
    </lineage>
</organism>
<dbReference type="EMBL" id="JANBOJ010000041">
    <property type="protein sequence ID" value="KAJ1724119.1"/>
    <property type="molecule type" value="Genomic_DNA"/>
</dbReference>
<comment type="caution">
    <text evidence="3">The sequence shown here is derived from an EMBL/GenBank/DDBJ whole genome shotgun (WGS) entry which is preliminary data.</text>
</comment>
<feature type="domain" description="Glycosyl transferase family 25" evidence="2">
    <location>
        <begin position="122"/>
        <end position="220"/>
    </location>
</feature>
<reference evidence="3" key="1">
    <citation type="submission" date="2022-07" db="EMBL/GenBank/DDBJ databases">
        <title>Phylogenomic reconstructions and comparative analyses of Kickxellomycotina fungi.</title>
        <authorList>
            <person name="Reynolds N.K."/>
            <person name="Stajich J.E."/>
            <person name="Barry K."/>
            <person name="Grigoriev I.V."/>
            <person name="Crous P."/>
            <person name="Smith M.E."/>
        </authorList>
    </citation>
    <scope>NUCLEOTIDE SEQUENCE</scope>
    <source>
        <strain evidence="3">NBRC 32514</strain>
    </source>
</reference>
<dbReference type="Pfam" id="PF01755">
    <property type="entry name" value="Glyco_transf_25"/>
    <property type="match status" value="1"/>
</dbReference>
<evidence type="ECO:0000256" key="1">
    <source>
        <dbReference type="SAM" id="Phobius"/>
    </source>
</evidence>
<protein>
    <recommendedName>
        <fullName evidence="2">Glycosyl transferase family 25 domain-containing protein</fullName>
    </recommendedName>
</protein>
<accession>A0A9W8CSP1</accession>
<name>A0A9W8CSP1_9FUNG</name>
<keyword evidence="1" id="KW-0472">Membrane</keyword>
<keyword evidence="1" id="KW-0812">Transmembrane</keyword>
<dbReference type="InterPro" id="IPR002654">
    <property type="entry name" value="Glyco_trans_25"/>
</dbReference>
<dbReference type="AlphaFoldDB" id="A0A9W8CSP1"/>
<dbReference type="Proteomes" id="UP001149813">
    <property type="component" value="Unassembled WGS sequence"/>
</dbReference>
<feature type="transmembrane region" description="Helical" evidence="1">
    <location>
        <begin position="12"/>
        <end position="33"/>
    </location>
</feature>
<dbReference type="OrthoDB" id="686384at2759"/>
<proteinExistence type="predicted"/>
<sequence length="316" mass="36353">MLSLPGTNTAWWYGRAIRLYFLFSLAASALWLVKVVYIDSFAPDALQTKSDSAAQSALPSHHDVTGGIALVLQEPVREYRLAFTDHIYCINKREHLGRKERMRELLSYMHLDVQMFGQRNGHMDVWRDMINSGYERAIVLEDDIDFEIDAVSTIGKALGVMNTTQGWDILYIGHCSMEENQGKAKPGFGRVHKAVHPFCTSGYVLSRQGAQKLYAYFFKNMKHTHSLDVQLVALIKRKLLNAYSVYPPVVYQRRDLYPSDDGVELKIHRLLANSAWNEARMFVLHLENWTDPLDEEFLNPAFKHIPSWMEDRKAVN</sequence>
<keyword evidence="1" id="KW-1133">Transmembrane helix</keyword>
<keyword evidence="4" id="KW-1185">Reference proteome</keyword>
<gene>
    <name evidence="3" type="ORF">LPJ53_001581</name>
</gene>